<protein>
    <submittedName>
        <fullName evidence="1">Uncharacterized protein</fullName>
    </submittedName>
</protein>
<dbReference type="AlphaFoldDB" id="A0A2C6LDY3"/>
<dbReference type="GeneID" id="94424627"/>
<dbReference type="VEuPathDB" id="ToxoDB:CSUI_001210"/>
<name>A0A2C6LDY3_9APIC</name>
<reference evidence="1 2" key="1">
    <citation type="journal article" date="2017" name="Int. J. Parasitol.">
        <title>The genome of the protozoan parasite Cystoisospora suis and a reverse vaccinology approach to identify vaccine candidates.</title>
        <authorList>
            <person name="Palmieri N."/>
            <person name="Shrestha A."/>
            <person name="Ruttkowski B."/>
            <person name="Beck T."/>
            <person name="Vogl C."/>
            <person name="Tomley F."/>
            <person name="Blake D.P."/>
            <person name="Joachim A."/>
        </authorList>
    </citation>
    <scope>NUCLEOTIDE SEQUENCE [LARGE SCALE GENOMIC DNA]</scope>
    <source>
        <strain evidence="1 2">Wien I</strain>
    </source>
</reference>
<dbReference type="EMBL" id="MIGC01000477">
    <property type="protein sequence ID" value="PHJ24946.1"/>
    <property type="molecule type" value="Genomic_DNA"/>
</dbReference>
<gene>
    <name evidence="1" type="ORF">CSUI_001210</name>
</gene>
<sequence>MELVKKANDDDLLPFVGYCRAFVVDSDGLQRKTKGSRVEAPLHMRAEGNKKIFSAYFPAKDPVVMLKLQAEQQEYVYGKMWAGTICKPDENPNNNRLLCVIEGQNCKKLSDEVDGSPDNFCKCKAYMPFLVDCYSKPLDARMTTVDEKFVTKLVKVEVEIPDDLYADWLKYYQTLKRVEKEDDDDKKSDKK</sequence>
<dbReference type="RefSeq" id="XP_067926618.1">
    <property type="nucleotide sequence ID" value="XM_068061416.1"/>
</dbReference>
<dbReference type="Proteomes" id="UP000221165">
    <property type="component" value="Unassembled WGS sequence"/>
</dbReference>
<dbReference type="OrthoDB" id="328103at2759"/>
<evidence type="ECO:0000313" key="2">
    <source>
        <dbReference type="Proteomes" id="UP000221165"/>
    </source>
</evidence>
<accession>A0A2C6LDY3</accession>
<evidence type="ECO:0000313" key="1">
    <source>
        <dbReference type="EMBL" id="PHJ24946.1"/>
    </source>
</evidence>
<keyword evidence="2" id="KW-1185">Reference proteome</keyword>
<comment type="caution">
    <text evidence="1">The sequence shown here is derived from an EMBL/GenBank/DDBJ whole genome shotgun (WGS) entry which is preliminary data.</text>
</comment>
<organism evidence="1 2">
    <name type="scientific">Cystoisospora suis</name>
    <dbReference type="NCBI Taxonomy" id="483139"/>
    <lineage>
        <taxon>Eukaryota</taxon>
        <taxon>Sar</taxon>
        <taxon>Alveolata</taxon>
        <taxon>Apicomplexa</taxon>
        <taxon>Conoidasida</taxon>
        <taxon>Coccidia</taxon>
        <taxon>Eucoccidiorida</taxon>
        <taxon>Eimeriorina</taxon>
        <taxon>Sarcocystidae</taxon>
        <taxon>Cystoisospora</taxon>
    </lineage>
</organism>
<proteinExistence type="predicted"/>